<keyword evidence="2 4" id="KW-0238">DNA-binding</keyword>
<dbReference type="PANTHER" id="PTHR47506">
    <property type="entry name" value="TRANSCRIPTIONAL REGULATORY PROTEIN"/>
    <property type="match status" value="1"/>
</dbReference>
<dbReference type="RefSeq" id="WP_163156493.1">
    <property type="nucleotide sequence ID" value="NZ_VKHP01000087.1"/>
</dbReference>
<keyword evidence="3" id="KW-0804">Transcription</keyword>
<sequence length="192" mass="21394">MAKAGLRDKLIETGLETVHKNGFGATGVQVIVDAADVPKGSFYNYFDSKEAFGVEVLNLYFKGFGPRLQLLTDPSKSPVQRLKAYFESLGKTLGQWEYEKGCLIGNLSAELSSKNELIRERLAEVYEGWTSRIEACVREGQEQGEISRELKASVIASYLLNAWEGVALRTKVDKDKTAITQFMAVTFKTVLR</sequence>
<evidence type="ECO:0000313" key="6">
    <source>
        <dbReference type="EMBL" id="NEU98305.1"/>
    </source>
</evidence>
<evidence type="ECO:0000256" key="3">
    <source>
        <dbReference type="ARBA" id="ARBA00023163"/>
    </source>
</evidence>
<dbReference type="SUPFAM" id="SSF46689">
    <property type="entry name" value="Homeodomain-like"/>
    <property type="match status" value="1"/>
</dbReference>
<dbReference type="InterPro" id="IPR009057">
    <property type="entry name" value="Homeodomain-like_sf"/>
</dbReference>
<dbReference type="InterPro" id="IPR011075">
    <property type="entry name" value="TetR_C"/>
</dbReference>
<evidence type="ECO:0000256" key="4">
    <source>
        <dbReference type="PROSITE-ProRule" id="PRU00335"/>
    </source>
</evidence>
<evidence type="ECO:0000256" key="1">
    <source>
        <dbReference type="ARBA" id="ARBA00023015"/>
    </source>
</evidence>
<feature type="DNA-binding region" description="H-T-H motif" evidence="4">
    <location>
        <begin position="27"/>
        <end position="46"/>
    </location>
</feature>
<organism evidence="6 7">
    <name type="scientific">Bradyrhizobium uaiense</name>
    <dbReference type="NCBI Taxonomy" id="2594946"/>
    <lineage>
        <taxon>Bacteria</taxon>
        <taxon>Pseudomonadati</taxon>
        <taxon>Pseudomonadota</taxon>
        <taxon>Alphaproteobacteria</taxon>
        <taxon>Hyphomicrobiales</taxon>
        <taxon>Nitrobacteraceae</taxon>
        <taxon>Bradyrhizobium</taxon>
    </lineage>
</organism>
<evidence type="ECO:0000313" key="7">
    <source>
        <dbReference type="Proteomes" id="UP000468531"/>
    </source>
</evidence>
<dbReference type="InterPro" id="IPR036271">
    <property type="entry name" value="Tet_transcr_reg_TetR-rel_C_sf"/>
</dbReference>
<name>A0A6P1BIT1_9BRAD</name>
<accession>A0A6P1BIT1</accession>
<dbReference type="SUPFAM" id="SSF48498">
    <property type="entry name" value="Tetracyclin repressor-like, C-terminal domain"/>
    <property type="match status" value="1"/>
</dbReference>
<dbReference type="Pfam" id="PF00440">
    <property type="entry name" value="TetR_N"/>
    <property type="match status" value="1"/>
</dbReference>
<feature type="domain" description="HTH tetR-type" evidence="5">
    <location>
        <begin position="4"/>
        <end position="64"/>
    </location>
</feature>
<dbReference type="GO" id="GO:0003677">
    <property type="term" value="F:DNA binding"/>
    <property type="evidence" value="ECO:0007669"/>
    <property type="project" value="UniProtKB-UniRule"/>
</dbReference>
<keyword evidence="7" id="KW-1185">Reference proteome</keyword>
<dbReference type="PROSITE" id="PS50977">
    <property type="entry name" value="HTH_TETR_2"/>
    <property type="match status" value="1"/>
</dbReference>
<dbReference type="EMBL" id="VKHP01000087">
    <property type="protein sequence ID" value="NEU98305.1"/>
    <property type="molecule type" value="Genomic_DNA"/>
</dbReference>
<dbReference type="Gene3D" id="1.10.357.10">
    <property type="entry name" value="Tetracycline Repressor, domain 2"/>
    <property type="match status" value="1"/>
</dbReference>
<reference evidence="6 7" key="1">
    <citation type="journal article" date="2020" name="Arch. Microbiol.">
        <title>Bradyrhizobium uaiense sp. nov., a new highly efficient cowpea symbiont.</title>
        <authorList>
            <person name="Cabral Michel D."/>
            <person name="Azarias Guimaraes A."/>
            <person name="Martins da Costa E."/>
            <person name="Soares de Carvalho T."/>
            <person name="Balsanelli E."/>
            <person name="Willems A."/>
            <person name="Maltempi de Souza E."/>
            <person name="de Souza Moreira F.M."/>
        </authorList>
    </citation>
    <scope>NUCLEOTIDE SEQUENCE [LARGE SCALE GENOMIC DNA]</scope>
    <source>
        <strain evidence="6 7">UFLA 03-164</strain>
    </source>
</reference>
<dbReference type="PANTHER" id="PTHR47506:SF6">
    <property type="entry name" value="HTH-TYPE TRANSCRIPTIONAL REPRESSOR NEMR"/>
    <property type="match status" value="1"/>
</dbReference>
<comment type="caution">
    <text evidence="6">The sequence shown here is derived from an EMBL/GenBank/DDBJ whole genome shotgun (WGS) entry which is preliminary data.</text>
</comment>
<evidence type="ECO:0000256" key="2">
    <source>
        <dbReference type="ARBA" id="ARBA00023125"/>
    </source>
</evidence>
<dbReference type="Pfam" id="PF16925">
    <property type="entry name" value="TetR_C_13"/>
    <property type="match status" value="1"/>
</dbReference>
<dbReference type="Proteomes" id="UP000468531">
    <property type="component" value="Unassembled WGS sequence"/>
</dbReference>
<protein>
    <submittedName>
        <fullName evidence="6">TetR family transcriptional regulator</fullName>
    </submittedName>
</protein>
<gene>
    <name evidence="6" type="ORF">FNJ47_21365</name>
</gene>
<dbReference type="AlphaFoldDB" id="A0A6P1BIT1"/>
<dbReference type="InterPro" id="IPR001647">
    <property type="entry name" value="HTH_TetR"/>
</dbReference>
<proteinExistence type="predicted"/>
<evidence type="ECO:0000259" key="5">
    <source>
        <dbReference type="PROSITE" id="PS50977"/>
    </source>
</evidence>
<keyword evidence="1" id="KW-0805">Transcription regulation</keyword>